<feature type="transmembrane region" description="Helical" evidence="1">
    <location>
        <begin position="6"/>
        <end position="24"/>
    </location>
</feature>
<evidence type="ECO:0000313" key="3">
    <source>
        <dbReference type="EMBL" id="KKL93369.1"/>
    </source>
</evidence>
<feature type="non-terminal residue" evidence="3">
    <location>
        <position position="1"/>
    </location>
</feature>
<dbReference type="InterPro" id="IPR038587">
    <property type="entry name" value="Ribosomal_eL40_sf"/>
</dbReference>
<reference evidence="3" key="1">
    <citation type="journal article" date="2015" name="Nature">
        <title>Complex archaea that bridge the gap between prokaryotes and eukaryotes.</title>
        <authorList>
            <person name="Spang A."/>
            <person name="Saw J.H."/>
            <person name="Jorgensen S.L."/>
            <person name="Zaremba-Niedzwiedzka K."/>
            <person name="Martijn J."/>
            <person name="Lind A.E."/>
            <person name="van Eijk R."/>
            <person name="Schleper C."/>
            <person name="Guy L."/>
            <person name="Ettema T.J."/>
        </authorList>
    </citation>
    <scope>NUCLEOTIDE SEQUENCE</scope>
</reference>
<keyword evidence="1" id="KW-1133">Transmembrane helix</keyword>
<proteinExistence type="predicted"/>
<accession>A0A0F9G3S6</accession>
<feature type="domain" description="Zinc-ribbon" evidence="2">
    <location>
        <begin position="75"/>
        <end position="95"/>
    </location>
</feature>
<gene>
    <name evidence="3" type="ORF">LCGC14_1875350</name>
</gene>
<name>A0A0F9G3S6_9ZZZZ</name>
<dbReference type="InterPro" id="IPR026870">
    <property type="entry name" value="Zinc_ribbon_dom"/>
</dbReference>
<evidence type="ECO:0000256" key="1">
    <source>
        <dbReference type="SAM" id="Phobius"/>
    </source>
</evidence>
<dbReference type="Gene3D" id="4.10.1060.50">
    <property type="match status" value="1"/>
</dbReference>
<comment type="caution">
    <text evidence="3">The sequence shown here is derived from an EMBL/GenBank/DDBJ whole genome shotgun (WGS) entry which is preliminary data.</text>
</comment>
<protein>
    <recommendedName>
        <fullName evidence="2">Zinc-ribbon domain-containing protein</fullName>
    </recommendedName>
</protein>
<keyword evidence="1" id="KW-0472">Membrane</keyword>
<dbReference type="Pfam" id="PF13240">
    <property type="entry name" value="Zn_Ribbon_1"/>
    <property type="match status" value="1"/>
</dbReference>
<sequence length="96" mass="10934">EFGCFLFIILLILFVVPGIIYLFWPKASRCPICKGIIPKDNFFKNSQPIEPPQQTPNPQVQTPQIQPATIKLKVCSYCGDRIRKEAKYCDNCGSKQ</sequence>
<dbReference type="AlphaFoldDB" id="A0A0F9G3S6"/>
<keyword evidence="1" id="KW-0812">Transmembrane</keyword>
<evidence type="ECO:0000259" key="2">
    <source>
        <dbReference type="Pfam" id="PF13240"/>
    </source>
</evidence>
<dbReference type="EMBL" id="LAZR01019206">
    <property type="protein sequence ID" value="KKL93369.1"/>
    <property type="molecule type" value="Genomic_DNA"/>
</dbReference>
<organism evidence="3">
    <name type="scientific">marine sediment metagenome</name>
    <dbReference type="NCBI Taxonomy" id="412755"/>
    <lineage>
        <taxon>unclassified sequences</taxon>
        <taxon>metagenomes</taxon>
        <taxon>ecological metagenomes</taxon>
    </lineage>
</organism>